<organism evidence="1 2">
    <name type="scientific">Gracilariopsis chorda</name>
    <dbReference type="NCBI Taxonomy" id="448386"/>
    <lineage>
        <taxon>Eukaryota</taxon>
        <taxon>Rhodophyta</taxon>
        <taxon>Florideophyceae</taxon>
        <taxon>Rhodymeniophycidae</taxon>
        <taxon>Gracilariales</taxon>
        <taxon>Gracilariaceae</taxon>
        <taxon>Gracilariopsis</taxon>
    </lineage>
</organism>
<comment type="caution">
    <text evidence="1">The sequence shown here is derived from an EMBL/GenBank/DDBJ whole genome shotgun (WGS) entry which is preliminary data.</text>
</comment>
<dbReference type="Proteomes" id="UP000247409">
    <property type="component" value="Unassembled WGS sequence"/>
</dbReference>
<keyword evidence="2" id="KW-1185">Reference proteome</keyword>
<reference evidence="1 2" key="1">
    <citation type="journal article" date="2018" name="Mol. Biol. Evol.">
        <title>Analysis of the draft genome of the red seaweed Gracilariopsis chorda provides insights into genome size evolution in Rhodophyta.</title>
        <authorList>
            <person name="Lee J."/>
            <person name="Yang E.C."/>
            <person name="Graf L."/>
            <person name="Yang J.H."/>
            <person name="Qiu H."/>
            <person name="Zel Zion U."/>
            <person name="Chan C.X."/>
            <person name="Stephens T.G."/>
            <person name="Weber A.P.M."/>
            <person name="Boo G.H."/>
            <person name="Boo S.M."/>
            <person name="Kim K.M."/>
            <person name="Shin Y."/>
            <person name="Jung M."/>
            <person name="Lee S.J."/>
            <person name="Yim H.S."/>
            <person name="Lee J.H."/>
            <person name="Bhattacharya D."/>
            <person name="Yoon H.S."/>
        </authorList>
    </citation>
    <scope>NUCLEOTIDE SEQUENCE [LARGE SCALE GENOMIC DNA]</scope>
    <source>
        <strain evidence="1 2">SKKU-2015</strain>
        <tissue evidence="1">Whole body</tissue>
    </source>
</reference>
<sequence length="163" mass="17830">MSANATTTAMQPINPETITGNQERLTELGCLLGAFRDVSCSIGMDVIAVSLVPKPANIIEPQPQRPPQPLPKNSTRLRLKLIALIQNFCDNMFDTGYIVTAIQLKPVKPPVPGQRKPWEITVTFEDDYQHAMPPYPSRESVIEASLNAPAETASAINQHPASE</sequence>
<protein>
    <submittedName>
        <fullName evidence="1">Uncharacterized protein</fullName>
    </submittedName>
</protein>
<accession>A0A2V3IG63</accession>
<evidence type="ECO:0000313" key="2">
    <source>
        <dbReference type="Proteomes" id="UP000247409"/>
    </source>
</evidence>
<dbReference type="AlphaFoldDB" id="A0A2V3IG63"/>
<dbReference type="EMBL" id="NBIV01000237">
    <property type="protein sequence ID" value="PXF41064.1"/>
    <property type="molecule type" value="Genomic_DNA"/>
</dbReference>
<name>A0A2V3IG63_9FLOR</name>
<proteinExistence type="predicted"/>
<gene>
    <name evidence="1" type="ORF">BWQ96_09204</name>
</gene>
<evidence type="ECO:0000313" key="1">
    <source>
        <dbReference type="EMBL" id="PXF41064.1"/>
    </source>
</evidence>